<comment type="caution">
    <text evidence="3">The sequence shown here is derived from an EMBL/GenBank/DDBJ whole genome shotgun (WGS) entry which is preliminary data.</text>
</comment>
<dbReference type="RefSeq" id="WP_035537594.1">
    <property type="nucleotide sequence ID" value="NZ_ARYL01000011.1"/>
</dbReference>
<proteinExistence type="inferred from homology"/>
<gene>
    <name evidence="3" type="ORF">HOC_08639</name>
</gene>
<dbReference type="Proteomes" id="UP000024942">
    <property type="component" value="Unassembled WGS sequence"/>
</dbReference>
<evidence type="ECO:0000313" key="3">
    <source>
        <dbReference type="EMBL" id="KDA02750.1"/>
    </source>
</evidence>
<dbReference type="PANTHER" id="PTHR33606:SF3">
    <property type="entry name" value="PROTEIN YCII"/>
    <property type="match status" value="1"/>
</dbReference>
<dbReference type="InterPro" id="IPR011008">
    <property type="entry name" value="Dimeric_a/b-barrel"/>
</dbReference>
<organism evidence="3 4">
    <name type="scientific">Hyphomonas oceanitis SCH89</name>
    <dbReference type="NCBI Taxonomy" id="1280953"/>
    <lineage>
        <taxon>Bacteria</taxon>
        <taxon>Pseudomonadati</taxon>
        <taxon>Pseudomonadota</taxon>
        <taxon>Alphaproteobacteria</taxon>
        <taxon>Hyphomonadales</taxon>
        <taxon>Hyphomonadaceae</taxon>
        <taxon>Hyphomonas</taxon>
    </lineage>
</organism>
<dbReference type="AlphaFoldDB" id="A0A059G837"/>
<comment type="similarity">
    <text evidence="1">Belongs to the YciI family.</text>
</comment>
<reference evidence="3 4" key="1">
    <citation type="journal article" date="2014" name="Antonie Van Leeuwenhoek">
        <title>Hyphomonas beringensis sp. nov. and Hyphomonas chukchiensis sp. nov., isolated from surface seawater of the Bering Sea and Chukchi Sea.</title>
        <authorList>
            <person name="Li C."/>
            <person name="Lai Q."/>
            <person name="Li G."/>
            <person name="Dong C."/>
            <person name="Wang J."/>
            <person name="Liao Y."/>
            <person name="Shao Z."/>
        </authorList>
    </citation>
    <scope>NUCLEOTIDE SEQUENCE [LARGE SCALE GENOMIC DNA]</scope>
    <source>
        <strain evidence="3 4">SCH89</strain>
    </source>
</reference>
<dbReference type="InterPro" id="IPR051807">
    <property type="entry name" value="Sec-metab_biosynth-assoc"/>
</dbReference>
<accession>A0A059G837</accession>
<feature type="domain" description="YCII-related" evidence="2">
    <location>
        <begin position="4"/>
        <end position="88"/>
    </location>
</feature>
<dbReference type="InterPro" id="IPR005545">
    <property type="entry name" value="YCII"/>
</dbReference>
<dbReference type="PANTHER" id="PTHR33606">
    <property type="entry name" value="PROTEIN YCII"/>
    <property type="match status" value="1"/>
</dbReference>
<dbReference type="PATRIC" id="fig|1280953.3.peg.1747"/>
<evidence type="ECO:0000259" key="2">
    <source>
        <dbReference type="Pfam" id="PF03795"/>
    </source>
</evidence>
<keyword evidence="4" id="KW-1185">Reference proteome</keyword>
<dbReference type="Gene3D" id="3.30.70.1060">
    <property type="entry name" value="Dimeric alpha+beta barrel"/>
    <property type="match status" value="1"/>
</dbReference>
<dbReference type="Pfam" id="PF03795">
    <property type="entry name" value="YCII"/>
    <property type="match status" value="1"/>
</dbReference>
<sequence length="99" mass="10442">MPLFCLHCLDKKDGGAALRAATRSAHLEWVVGNGPDVRMAGPLLADDGETMIGSVFLLQADSLDAAKAFSAADPYSRAGVFGEVRINEVRWAIGEGKPA</sequence>
<name>A0A059G837_9PROT</name>
<protein>
    <recommendedName>
        <fullName evidence="2">YCII-related domain-containing protein</fullName>
    </recommendedName>
</protein>
<dbReference type="SUPFAM" id="SSF54909">
    <property type="entry name" value="Dimeric alpha+beta barrel"/>
    <property type="match status" value="1"/>
</dbReference>
<dbReference type="eggNOG" id="COG2350">
    <property type="taxonomic scope" value="Bacteria"/>
</dbReference>
<evidence type="ECO:0000256" key="1">
    <source>
        <dbReference type="ARBA" id="ARBA00007689"/>
    </source>
</evidence>
<dbReference type="OrthoDB" id="2293521at2"/>
<evidence type="ECO:0000313" key="4">
    <source>
        <dbReference type="Proteomes" id="UP000024942"/>
    </source>
</evidence>
<dbReference type="STRING" id="1280953.HOC_08639"/>
<dbReference type="EMBL" id="ARYL01000011">
    <property type="protein sequence ID" value="KDA02750.1"/>
    <property type="molecule type" value="Genomic_DNA"/>
</dbReference>